<feature type="domain" description="4Fe-4S ferredoxin-type" evidence="10">
    <location>
        <begin position="328"/>
        <end position="360"/>
    </location>
</feature>
<keyword evidence="12" id="KW-1185">Reference proteome</keyword>
<dbReference type="GO" id="GO:0046872">
    <property type="term" value="F:metal ion binding"/>
    <property type="evidence" value="ECO:0007669"/>
    <property type="project" value="UniProtKB-KW"/>
</dbReference>
<dbReference type="InterPro" id="IPR012832">
    <property type="entry name" value="RDH"/>
</dbReference>
<evidence type="ECO:0000256" key="4">
    <source>
        <dbReference type="ARBA" id="ARBA00022723"/>
    </source>
</evidence>
<dbReference type="PATRIC" id="fig|1217799.6.peg.650"/>
<sequence length="473" mass="52418">MTQFHSTVSRREFMKALGLTATGAAALVAPSFNDLDELIGSQSAQFKRAWWIKNREIDEPTVELDWSQMYRSDGKWTGQDGSCQTYFIGDEERQKRSAQASAFSTETLKNGTPGMNLRDRALSGGLYQASISFMGLQSAKTPEQMGVPKWQGSPEENSKMLRAAARFYGMGTVGFAEIDQRVKDKLVREYDKAAAHQKYVFEDVPLGYEAKDKLVFPSAVPLYDMAFLHPLSKEMFRTTPSSDIASAGNSIRYSQWSIVQPRLQQFARMLGYQIYGYTTPVCGAIPTIATNTLTGLVEGGRNNGVCISPEYGTVTGAFSVVMDIPVEPTPPVDAGIWRFCHTCHKCADACPTNSISQDNEPSWEIPQIYGKEDNTHVPGKKQFWTNGVDCWSLKATFGGCHTCMATCTFNTGAAAVHSYVKAALATTPALNSFLWKADSWWGYGLREDKESWWDLAQPTLGFDTSVTAHHKTY</sequence>
<evidence type="ECO:0000256" key="2">
    <source>
        <dbReference type="ARBA" id="ARBA00022475"/>
    </source>
</evidence>
<evidence type="ECO:0000256" key="7">
    <source>
        <dbReference type="ARBA" id="ARBA00023014"/>
    </source>
</evidence>
<dbReference type="OrthoDB" id="165607at2"/>
<proteinExistence type="predicted"/>
<dbReference type="InterPro" id="IPR028894">
    <property type="entry name" value="RDH_dom"/>
</dbReference>
<dbReference type="InterPro" id="IPR019546">
    <property type="entry name" value="TAT_signal_bac_arc"/>
</dbReference>
<evidence type="ECO:0000256" key="8">
    <source>
        <dbReference type="ARBA" id="ARBA00023136"/>
    </source>
</evidence>
<dbReference type="STRING" id="1217799.DEALK_06310"/>
<dbReference type="PROSITE" id="PS51379">
    <property type="entry name" value="4FE4S_FER_2"/>
    <property type="match status" value="1"/>
</dbReference>
<keyword evidence="3" id="KW-0004">4Fe-4S</keyword>
<keyword evidence="6" id="KW-0408">Iron</keyword>
<dbReference type="Proteomes" id="UP000053947">
    <property type="component" value="Unassembled WGS sequence"/>
</dbReference>
<evidence type="ECO:0000259" key="10">
    <source>
        <dbReference type="PROSITE" id="PS51379"/>
    </source>
</evidence>
<evidence type="ECO:0000256" key="5">
    <source>
        <dbReference type="ARBA" id="ARBA00022729"/>
    </source>
</evidence>
<evidence type="ECO:0000313" key="11">
    <source>
        <dbReference type="EMBL" id="KTB47786.1"/>
    </source>
</evidence>
<dbReference type="SUPFAM" id="SSF54862">
    <property type="entry name" value="4Fe-4S ferredoxins"/>
    <property type="match status" value="1"/>
</dbReference>
<keyword evidence="5" id="KW-0732">Signal</keyword>
<dbReference type="GO" id="GO:0008616">
    <property type="term" value="P:tRNA queuosine(34) biosynthetic process"/>
    <property type="evidence" value="ECO:0007669"/>
    <property type="project" value="InterPro"/>
</dbReference>
<dbReference type="NCBIfam" id="TIGR02486">
    <property type="entry name" value="RDH"/>
    <property type="match status" value="1"/>
</dbReference>
<dbReference type="EMBL" id="LFDV01000002">
    <property type="protein sequence ID" value="KTB47786.1"/>
    <property type="molecule type" value="Genomic_DNA"/>
</dbReference>
<comment type="subcellular location">
    <subcellularLocation>
        <location evidence="1">Cell membrane</location>
    </subcellularLocation>
</comment>
<dbReference type="InterPro" id="IPR006311">
    <property type="entry name" value="TAT_signal"/>
</dbReference>
<comment type="cofactor">
    <cofactor evidence="9">
        <name>corrinoid</name>
        <dbReference type="ChEBI" id="CHEBI:33913"/>
    </cofactor>
</comment>
<evidence type="ECO:0000256" key="6">
    <source>
        <dbReference type="ARBA" id="ARBA00023004"/>
    </source>
</evidence>
<dbReference type="InterPro" id="IPR017896">
    <property type="entry name" value="4Fe4S_Fe-S-bd"/>
</dbReference>
<dbReference type="InterPro" id="IPR004453">
    <property type="entry name" value="QueG"/>
</dbReference>
<dbReference type="PANTHER" id="PTHR30002">
    <property type="entry name" value="EPOXYQUEUOSINE REDUCTASE"/>
    <property type="match status" value="1"/>
</dbReference>
<reference evidence="11 12" key="1">
    <citation type="submission" date="2015-06" db="EMBL/GenBank/DDBJ databases">
        <title>Genome sequence of the organohalide-respiring Dehalogenimonas alkenigignens type strain (IP3-3T).</title>
        <authorList>
            <person name="Key T.A."/>
            <person name="Richmond D.P."/>
            <person name="Bowman K.S."/>
            <person name="Cho Y.-J."/>
            <person name="Chun J."/>
            <person name="da Costa M.S."/>
            <person name="Rainey F.A."/>
            <person name="Moe W.M."/>
        </authorList>
    </citation>
    <scope>NUCLEOTIDE SEQUENCE [LARGE SCALE GENOMIC DNA]</scope>
    <source>
        <strain evidence="11 12">IP3-3</strain>
    </source>
</reference>
<dbReference type="InterPro" id="IPR017900">
    <property type="entry name" value="4Fe4S_Fe_S_CS"/>
</dbReference>
<keyword evidence="2" id="KW-1003">Cell membrane</keyword>
<dbReference type="GO" id="GO:0052693">
    <property type="term" value="F:epoxyqueuosine reductase activity"/>
    <property type="evidence" value="ECO:0007669"/>
    <property type="project" value="TreeGrafter"/>
</dbReference>
<organism evidence="11 12">
    <name type="scientific">Dehalogenimonas alkenigignens</name>
    <dbReference type="NCBI Taxonomy" id="1217799"/>
    <lineage>
        <taxon>Bacteria</taxon>
        <taxon>Bacillati</taxon>
        <taxon>Chloroflexota</taxon>
        <taxon>Dehalococcoidia</taxon>
        <taxon>Dehalococcoidales</taxon>
        <taxon>Dehalococcoidaceae</taxon>
        <taxon>Dehalogenimonas</taxon>
    </lineage>
</organism>
<evidence type="ECO:0000256" key="1">
    <source>
        <dbReference type="ARBA" id="ARBA00004236"/>
    </source>
</evidence>
<dbReference type="NCBIfam" id="TIGR01409">
    <property type="entry name" value="TAT_signal_seq"/>
    <property type="match status" value="1"/>
</dbReference>
<dbReference type="AlphaFoldDB" id="A0A0W0GGV0"/>
<keyword evidence="8" id="KW-0472">Membrane</keyword>
<evidence type="ECO:0000256" key="3">
    <source>
        <dbReference type="ARBA" id="ARBA00022485"/>
    </source>
</evidence>
<protein>
    <submittedName>
        <fullName evidence="11">Reductive dehalogenase</fullName>
    </submittedName>
</protein>
<evidence type="ECO:0000313" key="12">
    <source>
        <dbReference type="Proteomes" id="UP000053947"/>
    </source>
</evidence>
<keyword evidence="7" id="KW-0411">Iron-sulfur</keyword>
<dbReference type="PANTHER" id="PTHR30002:SF4">
    <property type="entry name" value="EPOXYQUEUOSINE REDUCTASE"/>
    <property type="match status" value="1"/>
</dbReference>
<dbReference type="PROSITE" id="PS51318">
    <property type="entry name" value="TAT"/>
    <property type="match status" value="1"/>
</dbReference>
<dbReference type="GO" id="GO:0051539">
    <property type="term" value="F:4 iron, 4 sulfur cluster binding"/>
    <property type="evidence" value="ECO:0007669"/>
    <property type="project" value="UniProtKB-KW"/>
</dbReference>
<dbReference type="PROSITE" id="PS00198">
    <property type="entry name" value="4FE4S_FER_1"/>
    <property type="match status" value="1"/>
</dbReference>
<accession>A0A0W0GGV0</accession>
<dbReference type="Pfam" id="PF13486">
    <property type="entry name" value="Dehalogenase"/>
    <property type="match status" value="1"/>
</dbReference>
<gene>
    <name evidence="11" type="ORF">DEALK_06310</name>
</gene>
<comment type="caution">
    <text evidence="11">The sequence shown here is derived from an EMBL/GenBank/DDBJ whole genome shotgun (WGS) entry which is preliminary data.</text>
</comment>
<keyword evidence="4" id="KW-0479">Metal-binding</keyword>
<dbReference type="GO" id="GO:0005886">
    <property type="term" value="C:plasma membrane"/>
    <property type="evidence" value="ECO:0007669"/>
    <property type="project" value="UniProtKB-SubCell"/>
</dbReference>
<dbReference type="RefSeq" id="WP_058438585.1">
    <property type="nucleotide sequence ID" value="NZ_KQ758903.1"/>
</dbReference>
<name>A0A0W0GGV0_9CHLR</name>
<evidence type="ECO:0000256" key="9">
    <source>
        <dbReference type="ARBA" id="ARBA00029374"/>
    </source>
</evidence>